<dbReference type="CDD" id="cd02968">
    <property type="entry name" value="SCO"/>
    <property type="match status" value="1"/>
</dbReference>
<feature type="disulfide bond" description="Redox-active" evidence="3">
    <location>
        <begin position="65"/>
        <end position="69"/>
    </location>
</feature>
<dbReference type="OrthoDB" id="5616157at2"/>
<comment type="similarity">
    <text evidence="1">Belongs to the SCO1/2 family.</text>
</comment>
<evidence type="ECO:0000313" key="4">
    <source>
        <dbReference type="EMBL" id="SFK23118.1"/>
    </source>
</evidence>
<feature type="binding site" evidence="2">
    <location>
        <position position="151"/>
    </location>
    <ligand>
        <name>Cu cation</name>
        <dbReference type="ChEBI" id="CHEBI:23378"/>
    </ligand>
</feature>
<sequence>MKQSHARAGLFVLLFGLLLSLPLLGHITKDSGYYGFKTDLPVPGLPGYQAGDEQLRLVFFGYQNCGTVCPLQLTNLLDLHQRLESDAVRFVFVTLDPERDSQQSLDATMAALGENFRAVRPATQAQAQRLAMGFSEYAGKTGAGENYDFDHSARIYAVTPDNRRHLLYASPELDLDRVQADIQKLLGQS</sequence>
<dbReference type="Proteomes" id="UP000199445">
    <property type="component" value="Unassembled WGS sequence"/>
</dbReference>
<dbReference type="AlphaFoldDB" id="A0A1I3XU75"/>
<name>A0A1I3XU75_9GAMM</name>
<evidence type="ECO:0000256" key="1">
    <source>
        <dbReference type="ARBA" id="ARBA00010996"/>
    </source>
</evidence>
<keyword evidence="2" id="KW-0186">Copper</keyword>
<feature type="binding site" evidence="2">
    <location>
        <position position="65"/>
    </location>
    <ligand>
        <name>Cu cation</name>
        <dbReference type="ChEBI" id="CHEBI:23378"/>
    </ligand>
</feature>
<proteinExistence type="inferred from homology"/>
<dbReference type="Pfam" id="PF02630">
    <property type="entry name" value="SCO1-SenC"/>
    <property type="match status" value="1"/>
</dbReference>
<keyword evidence="2" id="KW-0479">Metal-binding</keyword>
<dbReference type="PANTHER" id="PTHR12151">
    <property type="entry name" value="ELECTRON TRANSPORT PROTIN SCO1/SENC FAMILY MEMBER"/>
    <property type="match status" value="1"/>
</dbReference>
<dbReference type="InterPro" id="IPR036249">
    <property type="entry name" value="Thioredoxin-like_sf"/>
</dbReference>
<organism evidence="4 5">
    <name type="scientific">Marinobacter persicus</name>
    <dbReference type="NCBI Taxonomy" id="930118"/>
    <lineage>
        <taxon>Bacteria</taxon>
        <taxon>Pseudomonadati</taxon>
        <taxon>Pseudomonadota</taxon>
        <taxon>Gammaproteobacteria</taxon>
        <taxon>Pseudomonadales</taxon>
        <taxon>Marinobacteraceae</taxon>
        <taxon>Marinobacter</taxon>
    </lineage>
</organism>
<dbReference type="SUPFAM" id="SSF52833">
    <property type="entry name" value="Thioredoxin-like"/>
    <property type="match status" value="1"/>
</dbReference>
<reference evidence="4 5" key="1">
    <citation type="submission" date="2016-10" db="EMBL/GenBank/DDBJ databases">
        <authorList>
            <person name="de Groot N.N."/>
        </authorList>
    </citation>
    <scope>NUCLEOTIDE SEQUENCE [LARGE SCALE GENOMIC DNA]</scope>
    <source>
        <strain evidence="4 5">IBRC-M 10445</strain>
    </source>
</reference>
<keyword evidence="3" id="KW-1015">Disulfide bond</keyword>
<dbReference type="PANTHER" id="PTHR12151:SF25">
    <property type="entry name" value="LINALOOL DEHYDRATASE_ISOMERASE DOMAIN-CONTAINING PROTEIN"/>
    <property type="match status" value="1"/>
</dbReference>
<dbReference type="RefSeq" id="WP_091706399.1">
    <property type="nucleotide sequence ID" value="NZ_BMYN01000008.1"/>
</dbReference>
<feature type="binding site" evidence="2">
    <location>
        <position position="69"/>
    </location>
    <ligand>
        <name>Cu cation</name>
        <dbReference type="ChEBI" id="CHEBI:23378"/>
    </ligand>
</feature>
<dbReference type="Gene3D" id="3.40.30.10">
    <property type="entry name" value="Glutaredoxin"/>
    <property type="match status" value="1"/>
</dbReference>
<keyword evidence="5" id="KW-1185">Reference proteome</keyword>
<accession>A0A1I3XU75</accession>
<evidence type="ECO:0000313" key="5">
    <source>
        <dbReference type="Proteomes" id="UP000199445"/>
    </source>
</evidence>
<dbReference type="InterPro" id="IPR003782">
    <property type="entry name" value="SCO1/SenC"/>
</dbReference>
<dbReference type="GO" id="GO:0046872">
    <property type="term" value="F:metal ion binding"/>
    <property type="evidence" value="ECO:0007669"/>
    <property type="project" value="UniProtKB-KW"/>
</dbReference>
<dbReference type="EMBL" id="FOSC01000012">
    <property type="protein sequence ID" value="SFK23118.1"/>
    <property type="molecule type" value="Genomic_DNA"/>
</dbReference>
<protein>
    <submittedName>
        <fullName evidence="4">Protein SCO1/2</fullName>
    </submittedName>
</protein>
<evidence type="ECO:0000256" key="3">
    <source>
        <dbReference type="PIRSR" id="PIRSR603782-2"/>
    </source>
</evidence>
<gene>
    <name evidence="4" type="ORF">SAMN05216429_112139</name>
</gene>
<evidence type="ECO:0000256" key="2">
    <source>
        <dbReference type="PIRSR" id="PIRSR603782-1"/>
    </source>
</evidence>